<reference evidence="2" key="1">
    <citation type="journal article" date="2019" name="Int. J. Syst. Evol. Microbiol.">
        <title>The Global Catalogue of Microorganisms (GCM) 10K type strain sequencing project: providing services to taxonomists for standard genome sequencing and annotation.</title>
        <authorList>
            <consortium name="The Broad Institute Genomics Platform"/>
            <consortium name="The Broad Institute Genome Sequencing Center for Infectious Disease"/>
            <person name="Wu L."/>
            <person name="Ma J."/>
        </authorList>
    </citation>
    <scope>NUCLEOTIDE SEQUENCE [LARGE SCALE GENOMIC DNA]</scope>
    <source>
        <strain evidence="2">CCM 7756</strain>
    </source>
</reference>
<dbReference type="RefSeq" id="WP_380653142.1">
    <property type="nucleotide sequence ID" value="NZ_JBHRVQ010000001.1"/>
</dbReference>
<sequence>MAKAEENKKTEEAKDLRYVVVKDFKDLKDNDHIYKEGHVYPRNNKKADPVRVEELSTTKNKRKEVLIKVKGE</sequence>
<organism evidence="1 2">
    <name type="scientific">Salinicoccus sesuvii</name>
    <dbReference type="NCBI Taxonomy" id="868281"/>
    <lineage>
        <taxon>Bacteria</taxon>
        <taxon>Bacillati</taxon>
        <taxon>Bacillota</taxon>
        <taxon>Bacilli</taxon>
        <taxon>Bacillales</taxon>
        <taxon>Staphylococcaceae</taxon>
        <taxon>Salinicoccus</taxon>
    </lineage>
</organism>
<proteinExistence type="predicted"/>
<keyword evidence="2" id="KW-1185">Reference proteome</keyword>
<name>A0ABV7N5H9_9STAP</name>
<gene>
    <name evidence="1" type="ORF">ACFOEO_06085</name>
</gene>
<protein>
    <submittedName>
        <fullName evidence="1">Uncharacterized protein</fullName>
    </submittedName>
</protein>
<accession>A0ABV7N5H9</accession>
<dbReference type="EMBL" id="JBHRVQ010000001">
    <property type="protein sequence ID" value="MFC3388134.1"/>
    <property type="molecule type" value="Genomic_DNA"/>
</dbReference>
<evidence type="ECO:0000313" key="1">
    <source>
        <dbReference type="EMBL" id="MFC3388134.1"/>
    </source>
</evidence>
<evidence type="ECO:0000313" key="2">
    <source>
        <dbReference type="Proteomes" id="UP001595637"/>
    </source>
</evidence>
<dbReference type="Proteomes" id="UP001595637">
    <property type="component" value="Unassembled WGS sequence"/>
</dbReference>
<comment type="caution">
    <text evidence="1">The sequence shown here is derived from an EMBL/GenBank/DDBJ whole genome shotgun (WGS) entry which is preliminary data.</text>
</comment>